<sequence length="470" mass="51842">IFLFFFFSLLGYIDANEFEKKHFENLSRRHENAVRISEAVKKVNIERAIVELQERKAIKDLVRLSLDNKAIAALSQSTSVTESTLTRRSVTLTSTEIRKLAEDAVINKRKLGKVVSKPELPFTEQESDNIVSERKSLSSGVILSSRHHARIIETQITDMLFVSDNNVFPVVPQSGIPSATSSVVPRLDFSAFEDSVSNKPIELVANVEQSRALEDIVIPDVDTDVISKPQSKESRNDKSERSDGRTSRDVSSISEFEPPPASVERTSNDDKKTENDASTIKDIEESVHDDDSTLTQNSTTNHAEPKPIEQLHTATEVSIFSELPTLTHSRDDLQSLPEPLSAKDDKSESKHENREEEIKETLPVIEHPNADSDPERLPLSATTAGTFNASPISSSRLLGDSPIPSPPFVQPSVSSALKKEAEMIKPIASEDLLAEEEKSISEASNLQSVFSSKSSTESSRVVVPSSLENS</sequence>
<dbReference type="Proteomes" id="UP000887580">
    <property type="component" value="Unplaced"/>
</dbReference>
<proteinExistence type="predicted"/>
<evidence type="ECO:0000313" key="2">
    <source>
        <dbReference type="WBParaSite" id="PS1159_v2.g15861.t1"/>
    </source>
</evidence>
<reference evidence="2" key="1">
    <citation type="submission" date="2022-11" db="UniProtKB">
        <authorList>
            <consortium name="WormBaseParasite"/>
        </authorList>
    </citation>
    <scope>IDENTIFICATION</scope>
</reference>
<organism evidence="1 2">
    <name type="scientific">Panagrolaimus sp. PS1159</name>
    <dbReference type="NCBI Taxonomy" id="55785"/>
    <lineage>
        <taxon>Eukaryota</taxon>
        <taxon>Metazoa</taxon>
        <taxon>Ecdysozoa</taxon>
        <taxon>Nematoda</taxon>
        <taxon>Chromadorea</taxon>
        <taxon>Rhabditida</taxon>
        <taxon>Tylenchina</taxon>
        <taxon>Panagrolaimomorpha</taxon>
        <taxon>Panagrolaimoidea</taxon>
        <taxon>Panagrolaimidae</taxon>
        <taxon>Panagrolaimus</taxon>
    </lineage>
</organism>
<protein>
    <submittedName>
        <fullName evidence="2">Uncharacterized protein</fullName>
    </submittedName>
</protein>
<name>A0AC35FC24_9BILA</name>
<dbReference type="WBParaSite" id="PS1159_v2.g15861.t1">
    <property type="protein sequence ID" value="PS1159_v2.g15861.t1"/>
    <property type="gene ID" value="PS1159_v2.g15861"/>
</dbReference>
<evidence type="ECO:0000313" key="1">
    <source>
        <dbReference type="Proteomes" id="UP000887580"/>
    </source>
</evidence>
<accession>A0AC35FC24</accession>